<protein>
    <submittedName>
        <fullName evidence="1">Uncharacterized protein</fullName>
    </submittedName>
</protein>
<evidence type="ECO:0000313" key="3">
    <source>
        <dbReference type="Proteomes" id="UP000663860"/>
    </source>
</evidence>
<gene>
    <name evidence="1" type="ORF">IZO911_LOCUS33360</name>
    <name evidence="2" type="ORF">KXQ929_LOCUS6648</name>
</gene>
<accession>A0A815CJN0</accession>
<organism evidence="1 3">
    <name type="scientific">Adineta steineri</name>
    <dbReference type="NCBI Taxonomy" id="433720"/>
    <lineage>
        <taxon>Eukaryota</taxon>
        <taxon>Metazoa</taxon>
        <taxon>Spiralia</taxon>
        <taxon>Gnathifera</taxon>
        <taxon>Rotifera</taxon>
        <taxon>Eurotatoria</taxon>
        <taxon>Bdelloidea</taxon>
        <taxon>Adinetida</taxon>
        <taxon>Adinetidae</taxon>
        <taxon>Adineta</taxon>
    </lineage>
</organism>
<dbReference type="EMBL" id="CAJNOE010000609">
    <property type="protein sequence ID" value="CAF1288193.1"/>
    <property type="molecule type" value="Genomic_DNA"/>
</dbReference>
<evidence type="ECO:0000313" key="2">
    <source>
        <dbReference type="EMBL" id="CAF3630686.1"/>
    </source>
</evidence>
<dbReference type="AlphaFoldDB" id="A0A815CJN0"/>
<comment type="caution">
    <text evidence="1">The sequence shown here is derived from an EMBL/GenBank/DDBJ whole genome shotgun (WGS) entry which is preliminary data.</text>
</comment>
<proteinExistence type="predicted"/>
<evidence type="ECO:0000313" key="1">
    <source>
        <dbReference type="EMBL" id="CAF1288193.1"/>
    </source>
</evidence>
<sequence length="627" mass="71762">MAATNGDEFVNNDRSHSNFFRRSLSPRSFEKLRDEDNDYFYKPKRGPSRSKSNITITRPIKRFETVTKLVELLSKGNNNNLKTQHHEDIEPPILSKKINEEKCSSSSSSSHYSSFLSMDGGHSSSNIPSTFSSSFSSTFSSRCNSSILTTTEHESPVIITVEPINKLTQTTPVPSKKEPILINKDAVQFYSSSPCHVPAMGINVTTTGVHLVLLELYPQNIDYSTVVFQRYLISLIINNEHQNWSISNVELQSSIEQEVNFRLFTLTHDEFDLILLRLQSFINYKSSIASTFVLNIALTGEQTNEYERKISSRLNKINLNFDIIQYRVESYMIGLDFFLGNNRMINADKHDELIAIFDDKKNEENHQFYPYILVHAEAASTFFYIVHSSSKYSVLTSNNLCYKTYANLMKLLQPGYDPKNDQQISPSTSSFSIRRPPPVSFDFTRQDLCKHCHRLSATFPSELPLTSFTRLPQRCCPCDYSISKTPHYIYRGWSNRRSLSYDKSLSTYDVHTQTDDSFIESSSLPMRLATRRSLLSMFTMNMALTLKLLIKLYPSVHHCLLIGEFFQLEKQAVPDLALFIRSIMGQNTPYIYQLKRESLISALGCALPRVYFDIIDDKGIIGNDCID</sequence>
<name>A0A815CJN0_9BILA</name>
<reference evidence="1" key="1">
    <citation type="submission" date="2021-02" db="EMBL/GenBank/DDBJ databases">
        <authorList>
            <person name="Nowell W R."/>
        </authorList>
    </citation>
    <scope>NUCLEOTIDE SEQUENCE</scope>
</reference>
<dbReference type="EMBL" id="CAJOBB010000260">
    <property type="protein sequence ID" value="CAF3630686.1"/>
    <property type="molecule type" value="Genomic_DNA"/>
</dbReference>
<dbReference type="Proteomes" id="UP000663860">
    <property type="component" value="Unassembled WGS sequence"/>
</dbReference>
<dbReference type="Proteomes" id="UP000663868">
    <property type="component" value="Unassembled WGS sequence"/>
</dbReference>